<protein>
    <recommendedName>
        <fullName evidence="1">ISXO2-like transposase domain-containing protein</fullName>
    </recommendedName>
</protein>
<reference evidence="2" key="2">
    <citation type="submission" date="2013-05" db="EMBL/GenBank/DDBJ databases">
        <title>The genome and transcriptome of Haemonchus contortus: a key model parasite for drug and vaccine discovery.</title>
        <authorList>
            <person name="Laing R."/>
            <person name="Kikuchi T."/>
            <person name="Martinelli A."/>
            <person name="Tsai I.J."/>
            <person name="Beech R.N."/>
            <person name="Redman E."/>
            <person name="Holroyd N."/>
            <person name="Bartley D.J."/>
            <person name="Beasley H."/>
            <person name="Britton C."/>
            <person name="Curran D."/>
            <person name="Devaney E."/>
            <person name="Gilabert A."/>
            <person name="Jackson F."/>
            <person name="Hunt M."/>
            <person name="Johnston S."/>
            <person name="Kryukov I."/>
            <person name="Li K."/>
            <person name="Morrison A.A."/>
            <person name="Reid A.J."/>
            <person name="Sargison N."/>
            <person name="Saunders G."/>
            <person name="Wasmuth J.D."/>
            <person name="Wolstenholme A."/>
            <person name="Berriman M."/>
            <person name="Gilleard J.S."/>
            <person name="Cotton J.A."/>
        </authorList>
    </citation>
    <scope>NUCLEOTIDE SEQUENCE [LARGE SCALE GENOMIC DNA]</scope>
    <source>
        <strain evidence="2">ISE/inbred ISE</strain>
    </source>
</reference>
<evidence type="ECO:0000313" key="2">
    <source>
        <dbReference type="EMBL" id="CDL94107.1"/>
    </source>
</evidence>
<evidence type="ECO:0000259" key="1">
    <source>
        <dbReference type="SMART" id="SM01126"/>
    </source>
</evidence>
<proteinExistence type="predicted"/>
<reference evidence="2" key="1">
    <citation type="submission" date="2013-03" db="EMBL/GenBank/DDBJ databases">
        <authorList>
            <person name="Aslett M."/>
        </authorList>
    </citation>
    <scope>NUCLEOTIDE SEQUENCE [LARGE SCALE GENOMIC DNA]</scope>
    <source>
        <strain evidence="2">ISE/inbred ISE</strain>
    </source>
</reference>
<dbReference type="InterPro" id="IPR024445">
    <property type="entry name" value="Tnp_ISXO2-like"/>
</dbReference>
<accession>W6NPA3</accession>
<feature type="domain" description="ISXO2-like transposase" evidence="1">
    <location>
        <begin position="149"/>
        <end position="294"/>
    </location>
</feature>
<name>W6NPA3_HAECO</name>
<dbReference type="PANTHER" id="PTHR47163">
    <property type="entry name" value="DDE_TNP_IS1595 DOMAIN-CONTAINING PROTEIN"/>
    <property type="match status" value="1"/>
</dbReference>
<dbReference type="EMBL" id="CAVP010055124">
    <property type="protein sequence ID" value="CDL94107.1"/>
    <property type="molecule type" value="Genomic_DNA"/>
</dbReference>
<dbReference type="PANTHER" id="PTHR47163:SF2">
    <property type="entry name" value="SI:DKEY-17M8.2"/>
    <property type="match status" value="1"/>
</dbReference>
<dbReference type="Pfam" id="PF12762">
    <property type="entry name" value="DDE_Tnp_IS1595"/>
    <property type="match status" value="1"/>
</dbReference>
<dbReference type="NCBIfam" id="NF033547">
    <property type="entry name" value="transpos_IS1595"/>
    <property type="match status" value="1"/>
</dbReference>
<organism evidence="2">
    <name type="scientific">Haemonchus contortus</name>
    <name type="common">Barber pole worm</name>
    <dbReference type="NCBI Taxonomy" id="6289"/>
    <lineage>
        <taxon>Eukaryota</taxon>
        <taxon>Metazoa</taxon>
        <taxon>Ecdysozoa</taxon>
        <taxon>Nematoda</taxon>
        <taxon>Chromadorea</taxon>
        <taxon>Rhabditida</taxon>
        <taxon>Rhabditina</taxon>
        <taxon>Rhabditomorpha</taxon>
        <taxon>Strongyloidea</taxon>
        <taxon>Trichostrongylidae</taxon>
        <taxon>Haemonchus</taxon>
    </lineage>
</organism>
<dbReference type="InterPro" id="IPR053164">
    <property type="entry name" value="IS1016-like_transposase"/>
</dbReference>
<dbReference type="AlphaFoldDB" id="W6NPA3"/>
<sequence>MALSALHCHNRMMELKDFKWLELCEKLKLSADDFRAWLRSQGLLAVPVCPICSGTMSIRPQEDVWICHKRACRTNEGTKPSLSVRYGSFFANSNFPESTIFATAYFWLREFGSFRTKSFELGVSAKMLTYWERRLRSICSRFYRRHPPIIGGPGVIVEVDETNVTRRKYNRGRIVRRKEWLFGGVERGSGRAFMVFVRRSDAATLTNIILKFIRPETTIMSDSWRAYSQLSRLPAGYRHLTVNHMVNFVDPQTGAHTQNIESLWQKFKMVPKKKYGLNTKRYTDYIREFLWRREFGEPGEIIFNFFEHVAEIYPC</sequence>
<gene>
    <name evidence="2" type="ORF">HCOI_00626500</name>
</gene>
<dbReference type="SMART" id="SM01126">
    <property type="entry name" value="DDE_Tnp_IS1595"/>
    <property type="match status" value="1"/>
</dbReference>
<comment type="caution">
    <text evidence="2">The sequence shown here is derived from an EMBL/GenBank/DDBJ whole genome shotgun (WGS) entry which is preliminary data.</text>
</comment>